<evidence type="ECO:0000313" key="2">
    <source>
        <dbReference type="Proteomes" id="UP000499080"/>
    </source>
</evidence>
<name>A0A4Y2ICV2_ARAVE</name>
<organism evidence="1 2">
    <name type="scientific">Araneus ventricosus</name>
    <name type="common">Orbweaver spider</name>
    <name type="synonym">Epeira ventricosa</name>
    <dbReference type="NCBI Taxonomy" id="182803"/>
    <lineage>
        <taxon>Eukaryota</taxon>
        <taxon>Metazoa</taxon>
        <taxon>Ecdysozoa</taxon>
        <taxon>Arthropoda</taxon>
        <taxon>Chelicerata</taxon>
        <taxon>Arachnida</taxon>
        <taxon>Araneae</taxon>
        <taxon>Araneomorphae</taxon>
        <taxon>Entelegynae</taxon>
        <taxon>Araneoidea</taxon>
        <taxon>Araneidae</taxon>
        <taxon>Araneus</taxon>
    </lineage>
</organism>
<protein>
    <submittedName>
        <fullName evidence="1">Uncharacterized protein</fullName>
    </submittedName>
</protein>
<proteinExistence type="predicted"/>
<keyword evidence="2" id="KW-1185">Reference proteome</keyword>
<evidence type="ECO:0000313" key="1">
    <source>
        <dbReference type="EMBL" id="GBM75557.1"/>
    </source>
</evidence>
<dbReference type="AlphaFoldDB" id="A0A4Y2ICV2"/>
<comment type="caution">
    <text evidence="1">The sequence shown here is derived from an EMBL/GenBank/DDBJ whole genome shotgun (WGS) entry which is preliminary data.</text>
</comment>
<gene>
    <name evidence="1" type="ORF">AVEN_88371_1</name>
</gene>
<sequence>MGNPIHLLSFLNSTLKGSSGRACLRSGEPHRRMAIQAGKSLTSCPQLVYVPLTGLERILSSSLNMALSLPTSKDFTSLTLIIAVVVELARHFTMPWSVFSQCLGI</sequence>
<accession>A0A4Y2ICV2</accession>
<dbReference type="EMBL" id="BGPR01002564">
    <property type="protein sequence ID" value="GBM75557.1"/>
    <property type="molecule type" value="Genomic_DNA"/>
</dbReference>
<dbReference type="Proteomes" id="UP000499080">
    <property type="component" value="Unassembled WGS sequence"/>
</dbReference>
<reference evidence="1 2" key="1">
    <citation type="journal article" date="2019" name="Sci. Rep.">
        <title>Orb-weaving spider Araneus ventricosus genome elucidates the spidroin gene catalogue.</title>
        <authorList>
            <person name="Kono N."/>
            <person name="Nakamura H."/>
            <person name="Ohtoshi R."/>
            <person name="Moran D.A.P."/>
            <person name="Shinohara A."/>
            <person name="Yoshida Y."/>
            <person name="Fujiwara M."/>
            <person name="Mori M."/>
            <person name="Tomita M."/>
            <person name="Arakawa K."/>
        </authorList>
    </citation>
    <scope>NUCLEOTIDE SEQUENCE [LARGE SCALE GENOMIC DNA]</scope>
</reference>